<feature type="transmembrane region" description="Helical" evidence="1">
    <location>
        <begin position="169"/>
        <end position="191"/>
    </location>
</feature>
<feature type="transmembrane region" description="Helical" evidence="1">
    <location>
        <begin position="86"/>
        <end position="107"/>
    </location>
</feature>
<evidence type="ECO:0000313" key="3">
    <source>
        <dbReference type="Proteomes" id="UP001175271"/>
    </source>
</evidence>
<feature type="transmembrane region" description="Helical" evidence="1">
    <location>
        <begin position="119"/>
        <end position="140"/>
    </location>
</feature>
<comment type="caution">
    <text evidence="2">The sequence shown here is derived from an EMBL/GenBank/DDBJ whole genome shotgun (WGS) entry which is preliminary data.</text>
</comment>
<organism evidence="2 3">
    <name type="scientific">Steinernema hermaphroditum</name>
    <dbReference type="NCBI Taxonomy" id="289476"/>
    <lineage>
        <taxon>Eukaryota</taxon>
        <taxon>Metazoa</taxon>
        <taxon>Ecdysozoa</taxon>
        <taxon>Nematoda</taxon>
        <taxon>Chromadorea</taxon>
        <taxon>Rhabditida</taxon>
        <taxon>Tylenchina</taxon>
        <taxon>Panagrolaimomorpha</taxon>
        <taxon>Strongyloidoidea</taxon>
        <taxon>Steinernematidae</taxon>
        <taxon>Steinernema</taxon>
    </lineage>
</organism>
<feature type="transmembrane region" description="Helical" evidence="1">
    <location>
        <begin position="46"/>
        <end position="66"/>
    </location>
</feature>
<dbReference type="InterPro" id="IPR019425">
    <property type="entry name" value="7TM_GPCR_serpentine_rcpt_Srt"/>
</dbReference>
<keyword evidence="3" id="KW-1185">Reference proteome</keyword>
<keyword evidence="1" id="KW-0812">Transmembrane</keyword>
<dbReference type="Gene3D" id="1.20.1070.10">
    <property type="entry name" value="Rhodopsin 7-helix transmembrane proteins"/>
    <property type="match status" value="1"/>
</dbReference>
<evidence type="ECO:0000313" key="2">
    <source>
        <dbReference type="EMBL" id="KAK0400703.1"/>
    </source>
</evidence>
<feature type="transmembrane region" description="Helical" evidence="1">
    <location>
        <begin position="241"/>
        <end position="261"/>
    </location>
</feature>
<dbReference type="EMBL" id="JAUCMV010000004">
    <property type="protein sequence ID" value="KAK0400703.1"/>
    <property type="molecule type" value="Genomic_DNA"/>
</dbReference>
<keyword evidence="1" id="KW-0472">Membrane</keyword>
<accession>A0AA39H7J9</accession>
<gene>
    <name evidence="2" type="ORF">QR680_015409</name>
</gene>
<sequence length="289" mass="32788">MSQTSVGCLYLLTSSVVLLIDVVLLSTLHSVKEYSKGSYTVIKHLCLADTFQAVVFVIGGAMTVAHSGTFPAVFEKICGSLIISSWFLHVALSTTLAIDRLLIFIIGPRRKLYIKIKNMMISTSWLIFALYFIGFLSPFLNFGYSGTGSHLVWYYESDLGSQIAAKAEWFIDLSTIIFSLLLYLATAGYILKIRVTITNATFNKAESIILKISFSAFFYEMCFTSWYFFGMHVLNDERTYFVISNMLWILECALTSTMTFLMNRQLRKDARNMLRIKRFGSNVVSFNVK</sequence>
<proteinExistence type="predicted"/>
<name>A0AA39H7J9_9BILA</name>
<feature type="transmembrane region" description="Helical" evidence="1">
    <location>
        <begin position="6"/>
        <end position="25"/>
    </location>
</feature>
<protein>
    <submittedName>
        <fullName evidence="2">Uncharacterized protein</fullName>
    </submittedName>
</protein>
<dbReference type="Pfam" id="PF10321">
    <property type="entry name" value="7TM_GPCR_Srt"/>
    <property type="match status" value="1"/>
</dbReference>
<dbReference type="AlphaFoldDB" id="A0AA39H7J9"/>
<reference evidence="2" key="1">
    <citation type="submission" date="2023-06" db="EMBL/GenBank/DDBJ databases">
        <title>Genomic analysis of the entomopathogenic nematode Steinernema hermaphroditum.</title>
        <authorList>
            <person name="Schwarz E.M."/>
            <person name="Heppert J.K."/>
            <person name="Baniya A."/>
            <person name="Schwartz H.T."/>
            <person name="Tan C.-H."/>
            <person name="Antoshechkin I."/>
            <person name="Sternberg P.W."/>
            <person name="Goodrich-Blair H."/>
            <person name="Dillman A.R."/>
        </authorList>
    </citation>
    <scope>NUCLEOTIDE SEQUENCE</scope>
    <source>
        <strain evidence="2">PS9179</strain>
        <tissue evidence="2">Whole animal</tissue>
    </source>
</reference>
<dbReference type="Proteomes" id="UP001175271">
    <property type="component" value="Unassembled WGS sequence"/>
</dbReference>
<feature type="transmembrane region" description="Helical" evidence="1">
    <location>
        <begin position="212"/>
        <end position="229"/>
    </location>
</feature>
<evidence type="ECO:0000256" key="1">
    <source>
        <dbReference type="SAM" id="Phobius"/>
    </source>
</evidence>
<dbReference type="SUPFAM" id="SSF81321">
    <property type="entry name" value="Family A G protein-coupled receptor-like"/>
    <property type="match status" value="1"/>
</dbReference>
<keyword evidence="1" id="KW-1133">Transmembrane helix</keyword>